<keyword evidence="3" id="KW-1185">Reference proteome</keyword>
<evidence type="ECO:0000256" key="1">
    <source>
        <dbReference type="SAM" id="Phobius"/>
    </source>
</evidence>
<protein>
    <submittedName>
        <fullName evidence="2">Uncharacterized protein</fullName>
    </submittedName>
</protein>
<reference evidence="2 3" key="1">
    <citation type="submission" date="2018-06" db="EMBL/GenBank/DDBJ databases">
        <title>Paenibacillus imtechensis sp. nov.</title>
        <authorList>
            <person name="Pinnaka A.K."/>
            <person name="Singh H."/>
            <person name="Kaur M."/>
        </authorList>
    </citation>
    <scope>NUCLEOTIDE SEQUENCE [LARGE SCALE GENOMIC DNA]</scope>
    <source>
        <strain evidence="2 3">SMB1</strain>
    </source>
</reference>
<dbReference type="InterPro" id="IPR032111">
    <property type="entry name" value="Clostridium_phage_holin"/>
</dbReference>
<feature type="transmembrane region" description="Helical" evidence="1">
    <location>
        <begin position="65"/>
        <end position="82"/>
    </location>
</feature>
<organism evidence="2 3">
    <name type="scientific">Paenibacillus sambharensis</name>
    <dbReference type="NCBI Taxonomy" id="1803190"/>
    <lineage>
        <taxon>Bacteria</taxon>
        <taxon>Bacillati</taxon>
        <taxon>Bacillota</taxon>
        <taxon>Bacilli</taxon>
        <taxon>Bacillales</taxon>
        <taxon>Paenibacillaceae</taxon>
        <taxon>Paenibacillus</taxon>
    </lineage>
</organism>
<dbReference type="Proteomes" id="UP000249522">
    <property type="component" value="Unassembled WGS sequence"/>
</dbReference>
<comment type="caution">
    <text evidence="2">The sequence shown here is derived from an EMBL/GenBank/DDBJ whole genome shotgun (WGS) entry which is preliminary data.</text>
</comment>
<accession>A0A2W1LE93</accession>
<keyword evidence="1" id="KW-0472">Membrane</keyword>
<evidence type="ECO:0000313" key="2">
    <source>
        <dbReference type="EMBL" id="PZD96410.1"/>
    </source>
</evidence>
<dbReference type="EMBL" id="QKRB01000038">
    <property type="protein sequence ID" value="PZD96410.1"/>
    <property type="molecule type" value="Genomic_DNA"/>
</dbReference>
<proteinExistence type="predicted"/>
<sequence>MDGAEWSLVFRLLDTRLLIVLVACWLFGYMLKRTPIIPNWAIVYLVTLVSVIFTIWLLGFGPIQLLQGFLCGAVSVYGYQVVKQGAEAVEYRHKDLR</sequence>
<feature type="transmembrane region" description="Helical" evidence="1">
    <location>
        <begin position="6"/>
        <end position="28"/>
    </location>
</feature>
<keyword evidence="1" id="KW-1133">Transmembrane helix</keyword>
<dbReference type="RefSeq" id="WP_111146104.1">
    <property type="nucleotide sequence ID" value="NZ_QKRB01000038.1"/>
</dbReference>
<dbReference type="OrthoDB" id="2884029at2"/>
<dbReference type="AlphaFoldDB" id="A0A2W1LE93"/>
<feature type="transmembrane region" description="Helical" evidence="1">
    <location>
        <begin position="40"/>
        <end position="59"/>
    </location>
</feature>
<name>A0A2W1LE93_9BACL</name>
<keyword evidence="1" id="KW-0812">Transmembrane</keyword>
<evidence type="ECO:0000313" key="3">
    <source>
        <dbReference type="Proteomes" id="UP000249522"/>
    </source>
</evidence>
<gene>
    <name evidence="2" type="ORF">DNH61_07830</name>
</gene>
<dbReference type="Pfam" id="PF16079">
    <property type="entry name" value="Phage_holin_5_2"/>
    <property type="match status" value="1"/>
</dbReference>